<accession>A0AAD6YMV1</accession>
<keyword evidence="3" id="KW-1185">Reference proteome</keyword>
<sequence length="253" mass="28344">MFKIPLTAIHRLRGGTLHICRFHHRDVARPGVVLSFRHIDILAAAQSSSTASQEHEEPPLERDEIRVEQPHQETKAKKQLSSPLIATRVKQEQETRDDGTPMTTTTFTVDVDIISIWKWIAFTTGAALVARMFWRRWNAVDARLAVAIHIVKDIPDLEALEEDDNAMADHLTALMQTCLPPSMQKHAAAALARHRARGDPGRATIAQTCRRIRAAVMEEDVGPLTRLSKAAVIAAKFIDPRSSGMLDITHFFR</sequence>
<feature type="compositionally biased region" description="Basic and acidic residues" evidence="1">
    <location>
        <begin position="89"/>
        <end position="99"/>
    </location>
</feature>
<evidence type="ECO:0000256" key="1">
    <source>
        <dbReference type="SAM" id="MobiDB-lite"/>
    </source>
</evidence>
<proteinExistence type="predicted"/>
<comment type="caution">
    <text evidence="2">The sequence shown here is derived from an EMBL/GenBank/DDBJ whole genome shotgun (WGS) entry which is preliminary data.</text>
</comment>
<evidence type="ECO:0000313" key="3">
    <source>
        <dbReference type="Proteomes" id="UP001219525"/>
    </source>
</evidence>
<dbReference type="EMBL" id="JARJCW010000005">
    <property type="protein sequence ID" value="KAJ7224231.1"/>
    <property type="molecule type" value="Genomic_DNA"/>
</dbReference>
<feature type="region of interest" description="Disordered" evidence="1">
    <location>
        <begin position="47"/>
        <end position="101"/>
    </location>
</feature>
<protein>
    <submittedName>
        <fullName evidence="2">Uncharacterized protein</fullName>
    </submittedName>
</protein>
<dbReference type="AlphaFoldDB" id="A0AAD6YMV1"/>
<name>A0AAD6YMV1_9AGAR</name>
<dbReference type="Proteomes" id="UP001219525">
    <property type="component" value="Unassembled WGS sequence"/>
</dbReference>
<organism evidence="2 3">
    <name type="scientific">Mycena pura</name>
    <dbReference type="NCBI Taxonomy" id="153505"/>
    <lineage>
        <taxon>Eukaryota</taxon>
        <taxon>Fungi</taxon>
        <taxon>Dikarya</taxon>
        <taxon>Basidiomycota</taxon>
        <taxon>Agaricomycotina</taxon>
        <taxon>Agaricomycetes</taxon>
        <taxon>Agaricomycetidae</taxon>
        <taxon>Agaricales</taxon>
        <taxon>Marasmiineae</taxon>
        <taxon>Mycenaceae</taxon>
        <taxon>Mycena</taxon>
    </lineage>
</organism>
<reference evidence="2" key="1">
    <citation type="submission" date="2023-03" db="EMBL/GenBank/DDBJ databases">
        <title>Massive genome expansion in bonnet fungi (Mycena s.s.) driven by repeated elements and novel gene families across ecological guilds.</title>
        <authorList>
            <consortium name="Lawrence Berkeley National Laboratory"/>
            <person name="Harder C.B."/>
            <person name="Miyauchi S."/>
            <person name="Viragh M."/>
            <person name="Kuo A."/>
            <person name="Thoen E."/>
            <person name="Andreopoulos B."/>
            <person name="Lu D."/>
            <person name="Skrede I."/>
            <person name="Drula E."/>
            <person name="Henrissat B."/>
            <person name="Morin E."/>
            <person name="Kohler A."/>
            <person name="Barry K."/>
            <person name="LaButti K."/>
            <person name="Morin E."/>
            <person name="Salamov A."/>
            <person name="Lipzen A."/>
            <person name="Mereny Z."/>
            <person name="Hegedus B."/>
            <person name="Baldrian P."/>
            <person name="Stursova M."/>
            <person name="Weitz H."/>
            <person name="Taylor A."/>
            <person name="Grigoriev I.V."/>
            <person name="Nagy L.G."/>
            <person name="Martin F."/>
            <person name="Kauserud H."/>
        </authorList>
    </citation>
    <scope>NUCLEOTIDE SEQUENCE</scope>
    <source>
        <strain evidence="2">9144</strain>
    </source>
</reference>
<feature type="compositionally biased region" description="Basic and acidic residues" evidence="1">
    <location>
        <begin position="53"/>
        <end position="76"/>
    </location>
</feature>
<gene>
    <name evidence="2" type="ORF">GGX14DRAFT_557118</name>
</gene>
<evidence type="ECO:0000313" key="2">
    <source>
        <dbReference type="EMBL" id="KAJ7224231.1"/>
    </source>
</evidence>